<proteinExistence type="predicted"/>
<organism evidence="2 3">
    <name type="scientific">Westerdykella ornata</name>
    <dbReference type="NCBI Taxonomy" id="318751"/>
    <lineage>
        <taxon>Eukaryota</taxon>
        <taxon>Fungi</taxon>
        <taxon>Dikarya</taxon>
        <taxon>Ascomycota</taxon>
        <taxon>Pezizomycotina</taxon>
        <taxon>Dothideomycetes</taxon>
        <taxon>Pleosporomycetidae</taxon>
        <taxon>Pleosporales</taxon>
        <taxon>Sporormiaceae</taxon>
        <taxon>Westerdykella</taxon>
    </lineage>
</organism>
<dbReference type="RefSeq" id="XP_033655323.1">
    <property type="nucleotide sequence ID" value="XM_033798037.1"/>
</dbReference>
<dbReference type="Proteomes" id="UP000800097">
    <property type="component" value="Unassembled WGS sequence"/>
</dbReference>
<keyword evidence="3" id="KW-1185">Reference proteome</keyword>
<evidence type="ECO:0000256" key="1">
    <source>
        <dbReference type="SAM" id="MobiDB-lite"/>
    </source>
</evidence>
<feature type="compositionally biased region" description="Low complexity" evidence="1">
    <location>
        <begin position="137"/>
        <end position="153"/>
    </location>
</feature>
<protein>
    <submittedName>
        <fullName evidence="2">Uncharacterized protein</fullName>
    </submittedName>
</protein>
<dbReference type="EMBL" id="ML986489">
    <property type="protein sequence ID" value="KAF2277784.1"/>
    <property type="molecule type" value="Genomic_DNA"/>
</dbReference>
<evidence type="ECO:0000313" key="3">
    <source>
        <dbReference type="Proteomes" id="UP000800097"/>
    </source>
</evidence>
<name>A0A6A6JNG3_WESOR</name>
<accession>A0A6A6JNG3</accession>
<reference evidence="2" key="1">
    <citation type="journal article" date="2020" name="Stud. Mycol.">
        <title>101 Dothideomycetes genomes: a test case for predicting lifestyles and emergence of pathogens.</title>
        <authorList>
            <person name="Haridas S."/>
            <person name="Albert R."/>
            <person name="Binder M."/>
            <person name="Bloem J."/>
            <person name="Labutti K."/>
            <person name="Salamov A."/>
            <person name="Andreopoulos B."/>
            <person name="Baker S."/>
            <person name="Barry K."/>
            <person name="Bills G."/>
            <person name="Bluhm B."/>
            <person name="Cannon C."/>
            <person name="Castanera R."/>
            <person name="Culley D."/>
            <person name="Daum C."/>
            <person name="Ezra D."/>
            <person name="Gonzalez J."/>
            <person name="Henrissat B."/>
            <person name="Kuo A."/>
            <person name="Liang C."/>
            <person name="Lipzen A."/>
            <person name="Lutzoni F."/>
            <person name="Magnuson J."/>
            <person name="Mondo S."/>
            <person name="Nolan M."/>
            <person name="Ohm R."/>
            <person name="Pangilinan J."/>
            <person name="Park H.-J."/>
            <person name="Ramirez L."/>
            <person name="Alfaro M."/>
            <person name="Sun H."/>
            <person name="Tritt A."/>
            <person name="Yoshinaga Y."/>
            <person name="Zwiers L.-H."/>
            <person name="Turgeon B."/>
            <person name="Goodwin S."/>
            <person name="Spatafora J."/>
            <person name="Crous P."/>
            <person name="Grigoriev I."/>
        </authorList>
    </citation>
    <scope>NUCLEOTIDE SEQUENCE</scope>
    <source>
        <strain evidence="2">CBS 379.55</strain>
    </source>
</reference>
<feature type="region of interest" description="Disordered" evidence="1">
    <location>
        <begin position="137"/>
        <end position="160"/>
    </location>
</feature>
<dbReference type="GeneID" id="54551212"/>
<sequence>MRGRRGLAVRLLACHRRTGSMHWVLEDKTRDRHCRVEVCMLGFGLPAQLIFKEDSRMNLLNAVCIRAEVVLGFRSSLAFGYDLALDACNASYPSLYLSRGYVSHRTIQTSSHPFNSKMLRFSPLRSYSAIPNLANRPPSYTQITSSPTTQSSPLNLKQPQ</sequence>
<gene>
    <name evidence="2" type="ORF">EI97DRAFT_431862</name>
</gene>
<dbReference type="AlphaFoldDB" id="A0A6A6JNG3"/>
<evidence type="ECO:0000313" key="2">
    <source>
        <dbReference type="EMBL" id="KAF2277784.1"/>
    </source>
</evidence>